<dbReference type="AlphaFoldDB" id="A0A8G2MLE8"/>
<sequence>MALLEYEPQQLLYHYCGPAGFEGILKSKVLWFHDLTQMNDPRELELGFEHFFEALTSVRHDEYQGHRGFFLSILAGRLAGLRESHQAFCCCFSLAGDELPLWSEYTGYSGLSIGFKPTAVKNIQARVQKADYLSDTTGKTYRAKVLEIAALYDPDGESHDERFWTNASVASFAAITALKHNSWAYEREIRMIHLQAKEAPGTSSALVSAVDDDYEWTAPSKRIADRGEVSYLPFEFGRYRDGNDKHRRAIAKVTIGPKCPLTVDDVANMLDANGYLGVDVVRSECRIR</sequence>
<dbReference type="Pfam" id="PF11185">
    <property type="entry name" value="DUF2971"/>
    <property type="match status" value="1"/>
</dbReference>
<evidence type="ECO:0000313" key="2">
    <source>
        <dbReference type="Proteomes" id="UP000291866"/>
    </source>
</evidence>
<name>A0A8G2MLE8_RHILV</name>
<evidence type="ECO:0000313" key="1">
    <source>
        <dbReference type="EMBL" id="TBX85229.1"/>
    </source>
</evidence>
<reference evidence="1 2" key="1">
    <citation type="submission" date="2019-02" db="EMBL/GenBank/DDBJ databases">
        <title>The competitiveness to form nodules shapes the capacities of Rhizobium leguminosarum sv viciae communities to promote symbiosis with specific hosts.</title>
        <authorList>
            <person name="Boivin S."/>
            <person name="Lepetit M."/>
        </authorList>
    </citation>
    <scope>NUCLEOTIDE SEQUENCE [LARGE SCALE GENOMIC DNA]</scope>
    <source>
        <strain evidence="1 2">SPF4F3</strain>
    </source>
</reference>
<dbReference type="EMBL" id="SJLU01000032">
    <property type="protein sequence ID" value="TBX85229.1"/>
    <property type="molecule type" value="Genomic_DNA"/>
</dbReference>
<proteinExistence type="predicted"/>
<accession>A0A8G2MLE8</accession>
<protein>
    <submittedName>
        <fullName evidence="1">DUF2971 domain-containing protein</fullName>
    </submittedName>
</protein>
<dbReference type="Proteomes" id="UP000291866">
    <property type="component" value="Unassembled WGS sequence"/>
</dbReference>
<dbReference type="InterPro" id="IPR021352">
    <property type="entry name" value="DUF2971"/>
</dbReference>
<comment type="caution">
    <text evidence="1">The sequence shown here is derived from an EMBL/GenBank/DDBJ whole genome shotgun (WGS) entry which is preliminary data.</text>
</comment>
<organism evidence="1 2">
    <name type="scientific">Rhizobium leguminosarum bv. viciae</name>
    <dbReference type="NCBI Taxonomy" id="387"/>
    <lineage>
        <taxon>Bacteria</taxon>
        <taxon>Pseudomonadati</taxon>
        <taxon>Pseudomonadota</taxon>
        <taxon>Alphaproteobacteria</taxon>
        <taxon>Hyphomicrobiales</taxon>
        <taxon>Rhizobiaceae</taxon>
        <taxon>Rhizobium/Agrobacterium group</taxon>
        <taxon>Rhizobium</taxon>
    </lineage>
</organism>
<dbReference type="RefSeq" id="WP_018485075.1">
    <property type="nucleotide sequence ID" value="NZ_SJLU01000032.1"/>
</dbReference>
<gene>
    <name evidence="1" type="ORF">E0H31_34970</name>
</gene>